<evidence type="ECO:0000256" key="2">
    <source>
        <dbReference type="ARBA" id="ARBA00022679"/>
    </source>
</evidence>
<dbReference type="PANTHER" id="PTHR46499:SF1">
    <property type="entry name" value="QUEUINE TRNA-RIBOSYLTRANSFERASE"/>
    <property type="match status" value="1"/>
</dbReference>
<evidence type="ECO:0000313" key="10">
    <source>
        <dbReference type="Proteomes" id="UP000053352"/>
    </source>
</evidence>
<dbReference type="EMBL" id="LNTB01000001">
    <property type="protein sequence ID" value="KSW11355.1"/>
    <property type="molecule type" value="Genomic_DNA"/>
</dbReference>
<dbReference type="InterPro" id="IPR050076">
    <property type="entry name" value="ArchSynthase1/Queuine_TRR"/>
</dbReference>
<dbReference type="Pfam" id="PF01702">
    <property type="entry name" value="TGT"/>
    <property type="match status" value="1"/>
</dbReference>
<comment type="cofactor">
    <cofactor evidence="6">
        <name>Zn(2+)</name>
        <dbReference type="ChEBI" id="CHEBI:29105"/>
    </cofactor>
    <text evidence="6">Binds 1 zinc ion per subunit.</text>
</comment>
<keyword evidence="3 6" id="KW-0819">tRNA processing</keyword>
<dbReference type="STRING" id="2309.CF15_00340"/>
<comment type="catalytic activity">
    <reaction evidence="6">
        <text>guanosine(15) in tRNA + 7-cyano-7-carbaguanine = 7-cyano-7-carbaguanosine(15) in tRNA + guanine</text>
        <dbReference type="Rhea" id="RHEA:43164"/>
        <dbReference type="Rhea" id="RHEA-COMP:10371"/>
        <dbReference type="Rhea" id="RHEA-COMP:10372"/>
        <dbReference type="ChEBI" id="CHEBI:16235"/>
        <dbReference type="ChEBI" id="CHEBI:45075"/>
        <dbReference type="ChEBI" id="CHEBI:74269"/>
        <dbReference type="ChEBI" id="CHEBI:82850"/>
        <dbReference type="EC" id="2.4.2.48"/>
    </reaction>
</comment>
<name>A0A0V8RTF5_PYROC</name>
<feature type="binding site" evidence="6">
    <location>
        <position position="125"/>
    </location>
    <ligand>
        <name>substrate</name>
    </ligand>
</feature>
<dbReference type="AlphaFoldDB" id="A0A0V8RTF5"/>
<evidence type="ECO:0000256" key="3">
    <source>
        <dbReference type="ARBA" id="ARBA00022694"/>
    </source>
</evidence>
<keyword evidence="4 6" id="KW-0479">Metal-binding</keyword>
<dbReference type="Gene3D" id="3.40.50.10630">
    <property type="entry name" value="Uracil-DNA glycosylase-like"/>
    <property type="match status" value="1"/>
</dbReference>
<evidence type="ECO:0000256" key="4">
    <source>
        <dbReference type="ARBA" id="ARBA00022723"/>
    </source>
</evidence>
<dbReference type="RefSeq" id="WP_058370028.1">
    <property type="nucleotide sequence ID" value="NZ_LNTB01000001.1"/>
</dbReference>
<accession>A0A0V8RTF5</accession>
<keyword evidence="2 6" id="KW-0808">Transferase</keyword>
<comment type="pathway">
    <text evidence="6">tRNA modification; archaeosine-tRNA biosynthesis.</text>
</comment>
<dbReference type="SUPFAM" id="SSF52141">
    <property type="entry name" value="Uracil-DNA glycosylase-like"/>
    <property type="match status" value="1"/>
</dbReference>
<evidence type="ECO:0000259" key="8">
    <source>
        <dbReference type="Pfam" id="PF17884"/>
    </source>
</evidence>
<dbReference type="HAMAP" id="MF_01634">
    <property type="entry name" value="TgtA_arch"/>
    <property type="match status" value="1"/>
</dbReference>
<feature type="domain" description="DUF5591" evidence="8">
    <location>
        <begin position="385"/>
        <end position="488"/>
    </location>
</feature>
<comment type="similarity">
    <text evidence="6">Belongs to the archaeosine tRNA-ribosyltransferase family.</text>
</comment>
<evidence type="ECO:0000256" key="1">
    <source>
        <dbReference type="ARBA" id="ARBA00022676"/>
    </source>
</evidence>
<dbReference type="PANTHER" id="PTHR46499">
    <property type="entry name" value="QUEUINE TRNA-RIBOSYLTRANSFERASE"/>
    <property type="match status" value="1"/>
</dbReference>
<comment type="caution">
    <text evidence="9">The sequence shown here is derived from an EMBL/GenBank/DDBJ whole genome shotgun (WGS) entry which is preliminary data.</text>
</comment>
<evidence type="ECO:0000256" key="6">
    <source>
        <dbReference type="HAMAP-Rule" id="MF_01634"/>
    </source>
</evidence>
<dbReference type="Pfam" id="PF17884">
    <property type="entry name" value="DUF5591"/>
    <property type="match status" value="1"/>
</dbReference>
<dbReference type="Gene3D" id="3.20.20.105">
    <property type="entry name" value="Queuine tRNA-ribosyltransferase-like"/>
    <property type="match status" value="1"/>
</dbReference>
<dbReference type="Proteomes" id="UP000053352">
    <property type="component" value="Unassembled WGS sequence"/>
</dbReference>
<dbReference type="EC" id="2.4.2.48" evidence="6"/>
<dbReference type="InterPro" id="IPR002616">
    <property type="entry name" value="tRNA_ribo_trans-like"/>
</dbReference>
<comment type="caution">
    <text evidence="6">Lacks conserved residue(s) required for the propagation of feature annotation.</text>
</comment>
<sequence length="526" mass="60401">MTRIGVFEVKDKDLAGRIGRLYTPHGVLETPALLPVIDIARQEVPLKDIESMGFNAVITNAYLLWKRMRSRALEQGVHGILNFNGIVMTDSGAYQILQYGRVDIDPREVVEFQKGIGSDIAVILDVPTGNAGDPVQARYSVEETLRRAREALEHIDDERIWTLPVQGGPFRELLEKSARESAKLPRYRLYALGSPTVLLERYDYSTLVEMVFTARRYLPRSKPLHLFGAGHPMIIPFAVALGVDMFDSASYILYARDGRYMTLSRTYRLEELDYFPCSCPVCSKYTPQELREMPKQERTRLLALHNLYVLKTAINEVKTAIKEGRLWELLEEKSRAHPSLAKAFSKLAQYSNYLARLTPRAKGSQAKGIFLYGNESLHHPKLVIHRERVVNYYKPRKGKALLIPVDPSEKPFTHSRIYRMAVRGLDRGYHVVGYSPYIGVIPEELAETYPLSQYEMNDSQYSDVVERTVGYVTEYFKRHIDTYSEVIVIEYSELPWSTRLAHRIAQMLRELGLRVELRRIDHLGED</sequence>
<dbReference type="GO" id="GO:0016763">
    <property type="term" value="F:pentosyltransferase activity"/>
    <property type="evidence" value="ECO:0007669"/>
    <property type="project" value="UniProtKB-UniRule"/>
</dbReference>
<dbReference type="InterPro" id="IPR036895">
    <property type="entry name" value="Uracil-DNA_glycosylase-like_sf"/>
</dbReference>
<dbReference type="GO" id="GO:0005737">
    <property type="term" value="C:cytoplasm"/>
    <property type="evidence" value="ECO:0007669"/>
    <property type="project" value="TreeGrafter"/>
</dbReference>
<dbReference type="InterPro" id="IPR004804">
    <property type="entry name" value="TgtA"/>
</dbReference>
<evidence type="ECO:0000259" key="7">
    <source>
        <dbReference type="Pfam" id="PF01702"/>
    </source>
</evidence>
<dbReference type="GO" id="GO:0002099">
    <property type="term" value="P:tRNA wobble guanine modification"/>
    <property type="evidence" value="ECO:0007669"/>
    <property type="project" value="TreeGrafter"/>
</dbReference>
<feature type="binding site" evidence="6">
    <location>
        <position position="282"/>
    </location>
    <ligand>
        <name>Zn(2+)</name>
        <dbReference type="ChEBI" id="CHEBI:29105"/>
    </ligand>
</feature>
<evidence type="ECO:0000313" key="9">
    <source>
        <dbReference type="EMBL" id="KSW11355.1"/>
    </source>
</evidence>
<dbReference type="OrthoDB" id="6871at2157"/>
<gene>
    <name evidence="6" type="primary">tgtA</name>
    <name evidence="9" type="ORF">CF15_00340</name>
</gene>
<keyword evidence="1 6" id="KW-0328">Glycosyltransferase</keyword>
<protein>
    <recommendedName>
        <fullName evidence="6">tRNA-guanine(15) transglycosylase</fullName>
        <ecNumber evidence="6">2.4.2.48</ecNumber>
    </recommendedName>
    <alternativeName>
        <fullName evidence="6">7-cyano-7-deazaguanine tRNA-ribosyltransferase</fullName>
    </alternativeName>
    <alternativeName>
        <fullName evidence="6">Archaeal tRNA-guanine transglycosylase</fullName>
    </alternativeName>
</protein>
<proteinExistence type="inferred from homology"/>
<keyword evidence="5 6" id="KW-0862">Zinc</keyword>
<feature type="domain" description="tRNA-guanine(15) transglycosylase-like" evidence="7">
    <location>
        <begin position="15"/>
        <end position="338"/>
    </location>
</feature>
<organism evidence="9 10">
    <name type="scientific">Pyrodictium occultum</name>
    <dbReference type="NCBI Taxonomy" id="2309"/>
    <lineage>
        <taxon>Archaea</taxon>
        <taxon>Thermoproteota</taxon>
        <taxon>Thermoprotei</taxon>
        <taxon>Desulfurococcales</taxon>
        <taxon>Pyrodictiaceae</taxon>
        <taxon>Pyrodictium</taxon>
    </lineage>
</organism>
<feature type="binding site" evidence="6">
    <location>
        <position position="279"/>
    </location>
    <ligand>
        <name>Zn(2+)</name>
        <dbReference type="ChEBI" id="CHEBI:29105"/>
    </ligand>
</feature>
<dbReference type="NCBIfam" id="TIGR00449">
    <property type="entry name" value="tgt_general"/>
    <property type="match status" value="1"/>
</dbReference>
<comment type="function">
    <text evidence="6">Exchanges the guanine residue with 7-cyano-7-deazaguanine (preQ0) at position 15 in the dihydrouridine loop (D-loop) of archaeal tRNAs.</text>
</comment>
<dbReference type="UniPathway" id="UPA00393"/>
<keyword evidence="10" id="KW-1185">Reference proteome</keyword>
<dbReference type="GO" id="GO:0008270">
    <property type="term" value="F:zinc ion binding"/>
    <property type="evidence" value="ECO:0007669"/>
    <property type="project" value="UniProtKB-UniRule"/>
</dbReference>
<dbReference type="InterPro" id="IPR040777">
    <property type="entry name" value="DUF5591"/>
</dbReference>
<evidence type="ECO:0000256" key="5">
    <source>
        <dbReference type="ARBA" id="ARBA00022833"/>
    </source>
</evidence>
<dbReference type="InterPro" id="IPR036511">
    <property type="entry name" value="TGT-like_sf"/>
</dbReference>
<reference evidence="9 10" key="1">
    <citation type="submission" date="2015-11" db="EMBL/GenBank/DDBJ databases">
        <title>Genome sequence of Pyrodictium occultum PL-19, a marine hyperthermophilic archaeon isolated from Volcano, Italy.</title>
        <authorList>
            <person name="Utturkar S."/>
            <person name="Huber H."/>
            <person name="Leptihn S."/>
            <person name="Brown S."/>
            <person name="Stetter K.O."/>
            <person name="Podar M."/>
        </authorList>
    </citation>
    <scope>NUCLEOTIDE SEQUENCE [LARGE SCALE GENOMIC DNA]</scope>
    <source>
        <strain evidence="9 10">PL-19</strain>
    </source>
</reference>
<dbReference type="NCBIfam" id="TIGR00432">
    <property type="entry name" value="arcsn_tRNA_tgt"/>
    <property type="match status" value="1"/>
</dbReference>
<feature type="binding site" evidence="6">
    <location>
        <position position="277"/>
    </location>
    <ligand>
        <name>Zn(2+)</name>
        <dbReference type="ChEBI" id="CHEBI:29105"/>
    </ligand>
</feature>
<dbReference type="SUPFAM" id="SSF51713">
    <property type="entry name" value="tRNA-guanine transglycosylase"/>
    <property type="match status" value="1"/>
</dbReference>
<feature type="active site" description="Nucleophile" evidence="6">
    <location>
        <position position="90"/>
    </location>
</feature>